<proteinExistence type="predicted"/>
<reference evidence="2 3" key="1">
    <citation type="submission" date="2023-09" db="EMBL/GenBank/DDBJ databases">
        <authorList>
            <person name="Rey-Velasco X."/>
        </authorList>
    </citation>
    <scope>NUCLEOTIDE SEQUENCE [LARGE SCALE GENOMIC DNA]</scope>
    <source>
        <strain evidence="2 3">W345</strain>
    </source>
</reference>
<feature type="non-terminal residue" evidence="2">
    <location>
        <position position="1"/>
    </location>
</feature>
<keyword evidence="3" id="KW-1185">Reference proteome</keyword>
<dbReference type="EMBL" id="JAVRIC010000095">
    <property type="protein sequence ID" value="MDT0499339.1"/>
    <property type="molecule type" value="Genomic_DNA"/>
</dbReference>
<evidence type="ECO:0000313" key="3">
    <source>
        <dbReference type="Proteomes" id="UP001254608"/>
    </source>
</evidence>
<name>A0ABU2WNA1_9GAMM</name>
<feature type="domain" description="Transposase IS204/IS1001/IS1096/IS1165 DDE" evidence="1">
    <location>
        <begin position="1"/>
        <end position="72"/>
    </location>
</feature>
<dbReference type="Proteomes" id="UP001254608">
    <property type="component" value="Unassembled WGS sequence"/>
</dbReference>
<organism evidence="2 3">
    <name type="scientific">Banduia mediterranea</name>
    <dbReference type="NCBI Taxonomy" id="3075609"/>
    <lineage>
        <taxon>Bacteria</taxon>
        <taxon>Pseudomonadati</taxon>
        <taxon>Pseudomonadota</taxon>
        <taxon>Gammaproteobacteria</taxon>
        <taxon>Nevskiales</taxon>
        <taxon>Algiphilaceae</taxon>
        <taxon>Banduia</taxon>
    </lineage>
</organism>
<comment type="caution">
    <text evidence="2">The sequence shown here is derived from an EMBL/GenBank/DDBJ whole genome shotgun (WGS) entry which is preliminary data.</text>
</comment>
<feature type="non-terminal residue" evidence="2">
    <location>
        <position position="73"/>
    </location>
</feature>
<evidence type="ECO:0000259" key="1">
    <source>
        <dbReference type="Pfam" id="PF01610"/>
    </source>
</evidence>
<sequence length="73" mass="8431">RYLLLRNRDDLSEAQAQHLDRLLQANQGLQTAYVLKEQLQALWHSPKNVADMCRRLATWCDLAEASGLPSLRR</sequence>
<accession>A0ABU2WNA1</accession>
<dbReference type="Pfam" id="PF01610">
    <property type="entry name" value="DDE_Tnp_ISL3"/>
    <property type="match status" value="1"/>
</dbReference>
<dbReference type="RefSeq" id="WP_311366745.1">
    <property type="nucleotide sequence ID" value="NZ_JAVRIC010000095.1"/>
</dbReference>
<protein>
    <submittedName>
        <fullName evidence="2">Transposase</fullName>
    </submittedName>
</protein>
<dbReference type="InterPro" id="IPR002560">
    <property type="entry name" value="Transposase_DDE"/>
</dbReference>
<evidence type="ECO:0000313" key="2">
    <source>
        <dbReference type="EMBL" id="MDT0499339.1"/>
    </source>
</evidence>
<gene>
    <name evidence="2" type="ORF">RM530_18530</name>
</gene>